<dbReference type="InterPro" id="IPR016032">
    <property type="entry name" value="Sig_transdc_resp-reg_C-effctor"/>
</dbReference>
<sequence length="232" mass="26664">MKTLPYIVFSFLMLCALCTSISSYRRTEHMIAQDVNRALEQVLATMPDNVVTTDTIRCYRNNLTIAELKDTAGIAMRTVRMDGRWETRLVAEANCGFATTFGMSDQRASGSILFVGMLWLFCSLWYVRRKGPELVSQGISYGGIVFHNDTFMTQRGERIRLTPMQHSLLEMFMTNDTHTLSKQDICERLWPKKPDASDTLYTLIRRIKPIVEANSRLKIVSDRGRNYSLRLK</sequence>
<evidence type="ECO:0000313" key="5">
    <source>
        <dbReference type="EMBL" id="RHK49126.1"/>
    </source>
</evidence>
<evidence type="ECO:0000256" key="3">
    <source>
        <dbReference type="SAM" id="Phobius"/>
    </source>
</evidence>
<dbReference type="PROSITE" id="PS51755">
    <property type="entry name" value="OMPR_PHOB"/>
    <property type="match status" value="1"/>
</dbReference>
<dbReference type="GO" id="GO:0003677">
    <property type="term" value="F:DNA binding"/>
    <property type="evidence" value="ECO:0007669"/>
    <property type="project" value="UniProtKB-UniRule"/>
</dbReference>
<comment type="caution">
    <text evidence="5">The sequence shown here is derived from an EMBL/GenBank/DDBJ whole genome shotgun (WGS) entry which is preliminary data.</text>
</comment>
<keyword evidence="1 2" id="KW-0238">DNA-binding</keyword>
<protein>
    <submittedName>
        <fullName evidence="5">Winged helix family transcriptional regulator</fullName>
    </submittedName>
</protein>
<evidence type="ECO:0000256" key="1">
    <source>
        <dbReference type="ARBA" id="ARBA00023125"/>
    </source>
</evidence>
<dbReference type="AlphaFoldDB" id="A0A415GIT8"/>
<name>A0A415GIT8_9BACT</name>
<dbReference type="Proteomes" id="UP000286598">
    <property type="component" value="Unassembled WGS sequence"/>
</dbReference>
<reference evidence="5 6" key="1">
    <citation type="submission" date="2018-08" db="EMBL/GenBank/DDBJ databases">
        <title>A genome reference for cultivated species of the human gut microbiota.</title>
        <authorList>
            <person name="Zou Y."/>
            <person name="Xue W."/>
            <person name="Luo G."/>
        </authorList>
    </citation>
    <scope>NUCLEOTIDE SEQUENCE [LARGE SCALE GENOMIC DNA]</scope>
    <source>
        <strain evidence="5 6">AF42-9</strain>
    </source>
</reference>
<proteinExistence type="predicted"/>
<gene>
    <name evidence="5" type="ORF">DW060_09430</name>
</gene>
<feature type="transmembrane region" description="Helical" evidence="3">
    <location>
        <begin position="108"/>
        <end position="127"/>
    </location>
</feature>
<feature type="DNA-binding region" description="OmpR/PhoB-type" evidence="2">
    <location>
        <begin position="136"/>
        <end position="231"/>
    </location>
</feature>
<evidence type="ECO:0000313" key="6">
    <source>
        <dbReference type="Proteomes" id="UP000286598"/>
    </source>
</evidence>
<evidence type="ECO:0000259" key="4">
    <source>
        <dbReference type="PROSITE" id="PS51755"/>
    </source>
</evidence>
<accession>A0A415GIT8</accession>
<evidence type="ECO:0000256" key="2">
    <source>
        <dbReference type="PROSITE-ProRule" id="PRU01091"/>
    </source>
</evidence>
<dbReference type="GO" id="GO:0006355">
    <property type="term" value="P:regulation of DNA-templated transcription"/>
    <property type="evidence" value="ECO:0007669"/>
    <property type="project" value="InterPro"/>
</dbReference>
<dbReference type="Pfam" id="PF00486">
    <property type="entry name" value="Trans_reg_C"/>
    <property type="match status" value="1"/>
</dbReference>
<keyword evidence="3" id="KW-0812">Transmembrane</keyword>
<keyword evidence="6" id="KW-1185">Reference proteome</keyword>
<dbReference type="InterPro" id="IPR036388">
    <property type="entry name" value="WH-like_DNA-bd_sf"/>
</dbReference>
<dbReference type="SUPFAM" id="SSF46894">
    <property type="entry name" value="C-terminal effector domain of the bipartite response regulators"/>
    <property type="match status" value="1"/>
</dbReference>
<dbReference type="OrthoDB" id="1025819at2"/>
<organism evidence="5 6">
    <name type="scientific">Leyella stercorea</name>
    <dbReference type="NCBI Taxonomy" id="363265"/>
    <lineage>
        <taxon>Bacteria</taxon>
        <taxon>Pseudomonadati</taxon>
        <taxon>Bacteroidota</taxon>
        <taxon>Bacteroidia</taxon>
        <taxon>Bacteroidales</taxon>
        <taxon>Prevotellaceae</taxon>
        <taxon>Leyella</taxon>
    </lineage>
</organism>
<keyword evidence="3" id="KW-0472">Membrane</keyword>
<feature type="domain" description="OmpR/PhoB-type" evidence="4">
    <location>
        <begin position="136"/>
        <end position="231"/>
    </location>
</feature>
<dbReference type="GO" id="GO:0000160">
    <property type="term" value="P:phosphorelay signal transduction system"/>
    <property type="evidence" value="ECO:0007669"/>
    <property type="project" value="InterPro"/>
</dbReference>
<keyword evidence="3" id="KW-1133">Transmembrane helix</keyword>
<dbReference type="Gene3D" id="1.10.10.10">
    <property type="entry name" value="Winged helix-like DNA-binding domain superfamily/Winged helix DNA-binding domain"/>
    <property type="match status" value="1"/>
</dbReference>
<dbReference type="EMBL" id="QRNO01000048">
    <property type="protein sequence ID" value="RHK49126.1"/>
    <property type="molecule type" value="Genomic_DNA"/>
</dbReference>
<dbReference type="InterPro" id="IPR001867">
    <property type="entry name" value="OmpR/PhoB-type_DNA-bd"/>
</dbReference>
<dbReference type="SMART" id="SM00862">
    <property type="entry name" value="Trans_reg_C"/>
    <property type="match status" value="1"/>
</dbReference>